<name>A0A6C0KCG2_9ZZZZ</name>
<dbReference type="EMBL" id="MN740856">
    <property type="protein sequence ID" value="QHU15389.1"/>
    <property type="molecule type" value="Genomic_DNA"/>
</dbReference>
<sequence>MREGEKTLIAVFFIIAAIICEIFAQRVDNTGTPLDADQVYRNLISRERYHSAAMVLMLLCLNCQLLLRSF</sequence>
<protein>
    <submittedName>
        <fullName evidence="1">Uncharacterized protein</fullName>
    </submittedName>
</protein>
<proteinExistence type="predicted"/>
<accession>A0A6C0KCG2</accession>
<dbReference type="AlphaFoldDB" id="A0A6C0KCG2"/>
<evidence type="ECO:0000313" key="1">
    <source>
        <dbReference type="EMBL" id="QHU15389.1"/>
    </source>
</evidence>
<reference evidence="1" key="1">
    <citation type="journal article" date="2020" name="Nature">
        <title>Giant virus diversity and host interactions through global metagenomics.</title>
        <authorList>
            <person name="Schulz F."/>
            <person name="Roux S."/>
            <person name="Paez-Espino D."/>
            <person name="Jungbluth S."/>
            <person name="Walsh D.A."/>
            <person name="Denef V.J."/>
            <person name="McMahon K.D."/>
            <person name="Konstantinidis K.T."/>
            <person name="Eloe-Fadrosh E.A."/>
            <person name="Kyrpides N.C."/>
            <person name="Woyke T."/>
        </authorList>
    </citation>
    <scope>NUCLEOTIDE SEQUENCE</scope>
    <source>
        <strain evidence="1">GVMAG-S-1103017-68</strain>
    </source>
</reference>
<organism evidence="1">
    <name type="scientific">viral metagenome</name>
    <dbReference type="NCBI Taxonomy" id="1070528"/>
    <lineage>
        <taxon>unclassified sequences</taxon>
        <taxon>metagenomes</taxon>
        <taxon>organismal metagenomes</taxon>
    </lineage>
</organism>